<dbReference type="InterPro" id="IPR036291">
    <property type="entry name" value="NAD(P)-bd_dom_sf"/>
</dbReference>
<sequence>MRALVLGGAGFVGLHLVERLSAEGCEVTVVDDFSRGSDDERVAALRARAGVDVVSADLTRPEAWTRLQPDVDQVYLLAAVVGVRNVEADPSRVLRVNTLTVAHLVNWLRPGPKVFFSSTSEIYAGGVDAGLVPVPTPEDVPIMVADVASPRMSYAISKLAGEAMLLHHARATGVPVVIGRFHNVYGPRMGADHVVPEMALRAMEGENPFRVWGADQYRAFCYVDDAIEAVVRLMGAAVEGPEIVHIGNDREQTNIADLARLVLDVVGVSATLLPMPAPDRSVRRRCPDLGNLRRLTGFEPTVSLTEGVSRTVDWYRGWRQTITMPGQPTAARDRTPV</sequence>
<reference evidence="2" key="1">
    <citation type="submission" date="2021-03" db="EMBL/GenBank/DDBJ databases">
        <title>X isolated from Micromonospora tulbaghiae.</title>
        <authorList>
            <person name="Stennett H.L."/>
        </authorList>
    </citation>
    <scope>NUCLEOTIDE SEQUENCE</scope>
    <source>
        <strain evidence="2">28M1-20</strain>
    </source>
</reference>
<evidence type="ECO:0000259" key="1">
    <source>
        <dbReference type="Pfam" id="PF01370"/>
    </source>
</evidence>
<proteinExistence type="predicted"/>
<dbReference type="InterPro" id="IPR001509">
    <property type="entry name" value="Epimerase_deHydtase"/>
</dbReference>
<dbReference type="Proteomes" id="UP000669887">
    <property type="component" value="Unassembled WGS sequence"/>
</dbReference>
<dbReference type="PANTHER" id="PTHR43245:SF13">
    <property type="entry name" value="UDP-D-APIOSE_UDP-D-XYLOSE SYNTHASE 2"/>
    <property type="match status" value="1"/>
</dbReference>
<dbReference type="Pfam" id="PF01370">
    <property type="entry name" value="Epimerase"/>
    <property type="match status" value="1"/>
</dbReference>
<name>A0AAW4JNS3_9ACTN</name>
<dbReference type="EMBL" id="JAGFVQ010000014">
    <property type="protein sequence ID" value="MBO4140474.1"/>
    <property type="molecule type" value="Genomic_DNA"/>
</dbReference>
<evidence type="ECO:0000313" key="2">
    <source>
        <dbReference type="EMBL" id="MBO4140474.1"/>
    </source>
</evidence>
<dbReference type="RefSeq" id="WP_151498926.1">
    <property type="nucleotide sequence ID" value="NZ_JAGFVQ010000014.1"/>
</dbReference>
<protein>
    <submittedName>
        <fullName evidence="2">NAD-dependent epimerase/dehydratase family protein</fullName>
    </submittedName>
</protein>
<dbReference type="SUPFAM" id="SSF51735">
    <property type="entry name" value="NAD(P)-binding Rossmann-fold domains"/>
    <property type="match status" value="1"/>
</dbReference>
<dbReference type="Gene3D" id="3.40.50.720">
    <property type="entry name" value="NAD(P)-binding Rossmann-like Domain"/>
    <property type="match status" value="1"/>
</dbReference>
<gene>
    <name evidence="2" type="ORF">J5U46_09995</name>
</gene>
<organism evidence="2 3">
    <name type="scientific">Micromonospora tulbaghiae</name>
    <dbReference type="NCBI Taxonomy" id="479978"/>
    <lineage>
        <taxon>Bacteria</taxon>
        <taxon>Bacillati</taxon>
        <taxon>Actinomycetota</taxon>
        <taxon>Actinomycetes</taxon>
        <taxon>Micromonosporales</taxon>
        <taxon>Micromonosporaceae</taxon>
        <taxon>Micromonospora</taxon>
    </lineage>
</organism>
<dbReference type="PANTHER" id="PTHR43245">
    <property type="entry name" value="BIFUNCTIONAL POLYMYXIN RESISTANCE PROTEIN ARNA"/>
    <property type="match status" value="1"/>
</dbReference>
<dbReference type="AlphaFoldDB" id="A0AAW4JNS3"/>
<feature type="domain" description="NAD-dependent epimerase/dehydratase" evidence="1">
    <location>
        <begin position="3"/>
        <end position="247"/>
    </location>
</feature>
<dbReference type="InterPro" id="IPR050177">
    <property type="entry name" value="Lipid_A_modif_metabolic_enz"/>
</dbReference>
<evidence type="ECO:0000313" key="3">
    <source>
        <dbReference type="Proteomes" id="UP000669887"/>
    </source>
</evidence>
<comment type="caution">
    <text evidence="2">The sequence shown here is derived from an EMBL/GenBank/DDBJ whole genome shotgun (WGS) entry which is preliminary data.</text>
</comment>
<accession>A0AAW4JNS3</accession>